<accession>A0AAD4BAX1</accession>
<reference evidence="1" key="2">
    <citation type="journal article" date="2020" name="Nat. Commun.">
        <title>Large-scale genome sequencing of mycorrhizal fungi provides insights into the early evolution of symbiotic traits.</title>
        <authorList>
            <person name="Miyauchi S."/>
            <person name="Kiss E."/>
            <person name="Kuo A."/>
            <person name="Drula E."/>
            <person name="Kohler A."/>
            <person name="Sanchez-Garcia M."/>
            <person name="Morin E."/>
            <person name="Andreopoulos B."/>
            <person name="Barry K.W."/>
            <person name="Bonito G."/>
            <person name="Buee M."/>
            <person name="Carver A."/>
            <person name="Chen C."/>
            <person name="Cichocki N."/>
            <person name="Clum A."/>
            <person name="Culley D."/>
            <person name="Crous P.W."/>
            <person name="Fauchery L."/>
            <person name="Girlanda M."/>
            <person name="Hayes R.D."/>
            <person name="Keri Z."/>
            <person name="LaButti K."/>
            <person name="Lipzen A."/>
            <person name="Lombard V."/>
            <person name="Magnuson J."/>
            <person name="Maillard F."/>
            <person name="Murat C."/>
            <person name="Nolan M."/>
            <person name="Ohm R.A."/>
            <person name="Pangilinan J."/>
            <person name="Pereira M.F."/>
            <person name="Perotto S."/>
            <person name="Peter M."/>
            <person name="Pfister S."/>
            <person name="Riley R."/>
            <person name="Sitrit Y."/>
            <person name="Stielow J.B."/>
            <person name="Szollosi G."/>
            <person name="Zifcakova L."/>
            <person name="Stursova M."/>
            <person name="Spatafora J.W."/>
            <person name="Tedersoo L."/>
            <person name="Vaario L.M."/>
            <person name="Yamada A."/>
            <person name="Yan M."/>
            <person name="Wang P."/>
            <person name="Xu J."/>
            <person name="Bruns T."/>
            <person name="Baldrian P."/>
            <person name="Vilgalys R."/>
            <person name="Dunand C."/>
            <person name="Henrissat B."/>
            <person name="Grigoriev I.V."/>
            <person name="Hibbett D."/>
            <person name="Nagy L.G."/>
            <person name="Martin F.M."/>
        </authorList>
    </citation>
    <scope>NUCLEOTIDE SEQUENCE</scope>
    <source>
        <strain evidence="1">BED1</strain>
    </source>
</reference>
<dbReference type="EMBL" id="WHUW01000291">
    <property type="protein sequence ID" value="KAF8415809.1"/>
    <property type="molecule type" value="Genomic_DNA"/>
</dbReference>
<protein>
    <submittedName>
        <fullName evidence="1">Uncharacterized protein</fullName>
    </submittedName>
</protein>
<name>A0AAD4BAX1_BOLED</name>
<evidence type="ECO:0000313" key="1">
    <source>
        <dbReference type="EMBL" id="KAF8415809.1"/>
    </source>
</evidence>
<comment type="caution">
    <text evidence="1">The sequence shown here is derived from an EMBL/GenBank/DDBJ whole genome shotgun (WGS) entry which is preliminary data.</text>
</comment>
<keyword evidence="2" id="KW-1185">Reference proteome</keyword>
<gene>
    <name evidence="1" type="ORF">L210DRAFT_3584522</name>
</gene>
<evidence type="ECO:0000313" key="2">
    <source>
        <dbReference type="Proteomes" id="UP001194468"/>
    </source>
</evidence>
<proteinExistence type="predicted"/>
<sequence length="65" mass="6932">MGSLAQPSGIYPDYSVLLSCDLTVSIPSRIVIVYRGDFLSDIFVKTTKGVSESVLGPGKQLILGE</sequence>
<reference evidence="1" key="1">
    <citation type="submission" date="2019-10" db="EMBL/GenBank/DDBJ databases">
        <authorList>
            <consortium name="DOE Joint Genome Institute"/>
            <person name="Kuo A."/>
            <person name="Miyauchi S."/>
            <person name="Kiss E."/>
            <person name="Drula E."/>
            <person name="Kohler A."/>
            <person name="Sanchez-Garcia M."/>
            <person name="Andreopoulos B."/>
            <person name="Barry K.W."/>
            <person name="Bonito G."/>
            <person name="Buee M."/>
            <person name="Carver A."/>
            <person name="Chen C."/>
            <person name="Cichocki N."/>
            <person name="Clum A."/>
            <person name="Culley D."/>
            <person name="Crous P.W."/>
            <person name="Fauchery L."/>
            <person name="Girlanda M."/>
            <person name="Hayes R."/>
            <person name="Keri Z."/>
            <person name="LaButti K."/>
            <person name="Lipzen A."/>
            <person name="Lombard V."/>
            <person name="Magnuson J."/>
            <person name="Maillard F."/>
            <person name="Morin E."/>
            <person name="Murat C."/>
            <person name="Nolan M."/>
            <person name="Ohm R."/>
            <person name="Pangilinan J."/>
            <person name="Pereira M."/>
            <person name="Perotto S."/>
            <person name="Peter M."/>
            <person name="Riley R."/>
            <person name="Sitrit Y."/>
            <person name="Stielow B."/>
            <person name="Szollosi G."/>
            <person name="Zifcakova L."/>
            <person name="Stursova M."/>
            <person name="Spatafora J.W."/>
            <person name="Tedersoo L."/>
            <person name="Vaario L.-M."/>
            <person name="Yamada A."/>
            <person name="Yan M."/>
            <person name="Wang P."/>
            <person name="Xu J."/>
            <person name="Bruns T."/>
            <person name="Baldrian P."/>
            <person name="Vilgalys R."/>
            <person name="Henrissat B."/>
            <person name="Grigoriev I.V."/>
            <person name="Hibbett D."/>
            <person name="Nagy L.G."/>
            <person name="Martin F.M."/>
        </authorList>
    </citation>
    <scope>NUCLEOTIDE SEQUENCE</scope>
    <source>
        <strain evidence="1">BED1</strain>
    </source>
</reference>
<dbReference type="AlphaFoldDB" id="A0AAD4BAX1"/>
<organism evidence="1 2">
    <name type="scientific">Boletus edulis BED1</name>
    <dbReference type="NCBI Taxonomy" id="1328754"/>
    <lineage>
        <taxon>Eukaryota</taxon>
        <taxon>Fungi</taxon>
        <taxon>Dikarya</taxon>
        <taxon>Basidiomycota</taxon>
        <taxon>Agaricomycotina</taxon>
        <taxon>Agaricomycetes</taxon>
        <taxon>Agaricomycetidae</taxon>
        <taxon>Boletales</taxon>
        <taxon>Boletineae</taxon>
        <taxon>Boletaceae</taxon>
        <taxon>Boletoideae</taxon>
        <taxon>Boletus</taxon>
    </lineage>
</organism>
<dbReference type="Proteomes" id="UP001194468">
    <property type="component" value="Unassembled WGS sequence"/>
</dbReference>